<evidence type="ECO:0000256" key="4">
    <source>
        <dbReference type="ARBA" id="ARBA00012827"/>
    </source>
</evidence>
<gene>
    <name evidence="12" type="primary">ribE</name>
    <name evidence="12" type="ORF">FPE01S_01_02040</name>
</gene>
<dbReference type="RefSeq" id="WP_046367100.1">
    <property type="nucleotide sequence ID" value="NZ_BBWV01000001.1"/>
</dbReference>
<evidence type="ECO:0000256" key="8">
    <source>
        <dbReference type="ARBA" id="ARBA00022737"/>
    </source>
</evidence>
<dbReference type="SUPFAM" id="SSF63380">
    <property type="entry name" value="Riboflavin synthase domain-like"/>
    <property type="match status" value="2"/>
</dbReference>
<evidence type="ECO:0000256" key="6">
    <source>
        <dbReference type="ARBA" id="ARBA00022619"/>
    </source>
</evidence>
<dbReference type="Pfam" id="PF00677">
    <property type="entry name" value="Lum_binding"/>
    <property type="match status" value="2"/>
</dbReference>
<feature type="repeat" description="Lumazine-binding" evidence="10">
    <location>
        <begin position="96"/>
        <end position="192"/>
    </location>
</feature>
<evidence type="ECO:0000256" key="5">
    <source>
        <dbReference type="ARBA" id="ARBA00013950"/>
    </source>
</evidence>
<dbReference type="InterPro" id="IPR017938">
    <property type="entry name" value="Riboflavin_synthase-like_b-brl"/>
</dbReference>
<proteinExistence type="predicted"/>
<comment type="pathway">
    <text evidence="3">Cofactor biosynthesis; riboflavin biosynthesis; riboflavin from 2-hydroxy-3-oxobutyl phosphate and 5-amino-6-(D-ribitylamino)uracil: step 2/2.</text>
</comment>
<sequence>MFTGIIEALGKVISVTEKGTNYEIWIESPLSDTFSIDQSVSHDGVCLTVDALRPGAHRLTAIAETLEKSTIKHWKPGYNVNIERCTPVGSRYDGHIVQGHVDCTATCTRRTDKNGSWEFRFEFPAEFSALIVEKGSIAVNGTSLTIFDIGLTAFSVAIIPYTFENTTIGQVSEQQEVNIEFDLVGKYIRRLLTINALSQ</sequence>
<dbReference type="NCBIfam" id="TIGR00187">
    <property type="entry name" value="ribE"/>
    <property type="match status" value="1"/>
</dbReference>
<dbReference type="OrthoDB" id="9788537at2"/>
<name>A0A0E9MTU1_9BACT</name>
<keyword evidence="6" id="KW-0686">Riboflavin biosynthesis</keyword>
<dbReference type="PANTHER" id="PTHR21098:SF12">
    <property type="entry name" value="RIBOFLAVIN SYNTHASE"/>
    <property type="match status" value="1"/>
</dbReference>
<keyword evidence="8" id="KW-0677">Repeat</keyword>
<dbReference type="AlphaFoldDB" id="A0A0E9MTU1"/>
<dbReference type="NCBIfam" id="NF006767">
    <property type="entry name" value="PRK09289.1"/>
    <property type="match status" value="1"/>
</dbReference>
<dbReference type="PANTHER" id="PTHR21098">
    <property type="entry name" value="RIBOFLAVIN SYNTHASE ALPHA CHAIN"/>
    <property type="match status" value="1"/>
</dbReference>
<evidence type="ECO:0000256" key="7">
    <source>
        <dbReference type="ARBA" id="ARBA00022679"/>
    </source>
</evidence>
<dbReference type="CDD" id="cd00402">
    <property type="entry name" value="Riboflavin_synthase_like"/>
    <property type="match status" value="1"/>
</dbReference>
<keyword evidence="7" id="KW-0808">Transferase</keyword>
<feature type="domain" description="Lumazine-binding" evidence="11">
    <location>
        <begin position="1"/>
        <end position="95"/>
    </location>
</feature>
<dbReference type="InterPro" id="IPR023366">
    <property type="entry name" value="ATP_synth_asu-like_sf"/>
</dbReference>
<accession>A0A0E9MTU1</accession>
<dbReference type="Proteomes" id="UP000033121">
    <property type="component" value="Unassembled WGS sequence"/>
</dbReference>
<dbReference type="GO" id="GO:0004746">
    <property type="term" value="F:riboflavin synthase activity"/>
    <property type="evidence" value="ECO:0007669"/>
    <property type="project" value="UniProtKB-UniRule"/>
</dbReference>
<dbReference type="PROSITE" id="PS51177">
    <property type="entry name" value="LUMAZINE_BIND"/>
    <property type="match status" value="2"/>
</dbReference>
<evidence type="ECO:0000313" key="13">
    <source>
        <dbReference type="Proteomes" id="UP000033121"/>
    </source>
</evidence>
<comment type="function">
    <text evidence="2">Catalyzes the dismutation of two molecules of 6,7-dimethyl-8-ribityllumazine, resulting in the formation of riboflavin and 5-amino-6-(D-ribitylamino)uracil.</text>
</comment>
<protein>
    <recommendedName>
        <fullName evidence="5 9">Riboflavin synthase</fullName>
        <ecNumber evidence="4 9">2.5.1.9</ecNumber>
    </recommendedName>
</protein>
<evidence type="ECO:0000256" key="10">
    <source>
        <dbReference type="PROSITE-ProRule" id="PRU00524"/>
    </source>
</evidence>
<evidence type="ECO:0000256" key="3">
    <source>
        <dbReference type="ARBA" id="ARBA00004887"/>
    </source>
</evidence>
<dbReference type="InterPro" id="IPR026017">
    <property type="entry name" value="Lumazine-bd_dom"/>
</dbReference>
<dbReference type="InterPro" id="IPR001783">
    <property type="entry name" value="Lumazine-bd"/>
</dbReference>
<dbReference type="PIRSF" id="PIRSF000498">
    <property type="entry name" value="Riboflavin_syn_A"/>
    <property type="match status" value="1"/>
</dbReference>
<dbReference type="EC" id="2.5.1.9" evidence="4 9"/>
<keyword evidence="13" id="KW-1185">Reference proteome</keyword>
<feature type="domain" description="Lumazine-binding" evidence="11">
    <location>
        <begin position="96"/>
        <end position="192"/>
    </location>
</feature>
<comment type="caution">
    <text evidence="12">The sequence shown here is derived from an EMBL/GenBank/DDBJ whole genome shotgun (WGS) entry which is preliminary data.</text>
</comment>
<evidence type="ECO:0000256" key="2">
    <source>
        <dbReference type="ARBA" id="ARBA00002803"/>
    </source>
</evidence>
<evidence type="ECO:0000256" key="1">
    <source>
        <dbReference type="ARBA" id="ARBA00000968"/>
    </source>
</evidence>
<dbReference type="Gene3D" id="2.40.30.20">
    <property type="match status" value="2"/>
</dbReference>
<evidence type="ECO:0000256" key="9">
    <source>
        <dbReference type="NCBIfam" id="TIGR00187"/>
    </source>
</evidence>
<dbReference type="GO" id="GO:0009231">
    <property type="term" value="P:riboflavin biosynthetic process"/>
    <property type="evidence" value="ECO:0007669"/>
    <property type="project" value="UniProtKB-KW"/>
</dbReference>
<evidence type="ECO:0000313" key="12">
    <source>
        <dbReference type="EMBL" id="GAO41192.1"/>
    </source>
</evidence>
<feature type="repeat" description="Lumazine-binding" evidence="10">
    <location>
        <begin position="1"/>
        <end position="95"/>
    </location>
</feature>
<reference evidence="12 13" key="1">
    <citation type="submission" date="2015-04" db="EMBL/GenBank/DDBJ databases">
        <title>Whole genome shotgun sequence of Flavihumibacter petaseus NBRC 106054.</title>
        <authorList>
            <person name="Miyazawa S."/>
            <person name="Hosoyama A."/>
            <person name="Hashimoto M."/>
            <person name="Noguchi M."/>
            <person name="Tsuchikane K."/>
            <person name="Ohji S."/>
            <person name="Yamazoe A."/>
            <person name="Ichikawa N."/>
            <person name="Kimura A."/>
            <person name="Fujita N."/>
        </authorList>
    </citation>
    <scope>NUCLEOTIDE SEQUENCE [LARGE SCALE GENOMIC DNA]</scope>
    <source>
        <strain evidence="12 13">NBRC 106054</strain>
    </source>
</reference>
<organism evidence="12 13">
    <name type="scientific">Flavihumibacter petaseus NBRC 106054</name>
    <dbReference type="NCBI Taxonomy" id="1220578"/>
    <lineage>
        <taxon>Bacteria</taxon>
        <taxon>Pseudomonadati</taxon>
        <taxon>Bacteroidota</taxon>
        <taxon>Chitinophagia</taxon>
        <taxon>Chitinophagales</taxon>
        <taxon>Chitinophagaceae</taxon>
        <taxon>Flavihumibacter</taxon>
    </lineage>
</organism>
<dbReference type="STRING" id="1220578.FPE01S_01_02040"/>
<dbReference type="FunFam" id="2.40.30.20:FF:000004">
    <property type="entry name" value="Riboflavin synthase, alpha subunit"/>
    <property type="match status" value="1"/>
</dbReference>
<dbReference type="EMBL" id="BBWV01000001">
    <property type="protein sequence ID" value="GAO41192.1"/>
    <property type="molecule type" value="Genomic_DNA"/>
</dbReference>
<comment type="catalytic activity">
    <reaction evidence="1">
        <text>2 6,7-dimethyl-8-(1-D-ribityl)lumazine + H(+) = 5-amino-6-(D-ribitylamino)uracil + riboflavin</text>
        <dbReference type="Rhea" id="RHEA:20772"/>
        <dbReference type="ChEBI" id="CHEBI:15378"/>
        <dbReference type="ChEBI" id="CHEBI:15934"/>
        <dbReference type="ChEBI" id="CHEBI:57986"/>
        <dbReference type="ChEBI" id="CHEBI:58201"/>
        <dbReference type="EC" id="2.5.1.9"/>
    </reaction>
</comment>
<evidence type="ECO:0000259" key="11">
    <source>
        <dbReference type="PROSITE" id="PS51177"/>
    </source>
</evidence>